<reference evidence="3 4" key="1">
    <citation type="journal article" date="2014" name="Genome Biol. Evol.">
        <title>Phylogenomics of "Candidatus Hepatoplasma crinochetorum," a Lineage of Mollicutes Associated with Noninsect Arthropods.</title>
        <authorList>
            <person name="Leclercq S."/>
            <person name="Dittmer J."/>
            <person name="Bouchon D."/>
            <person name="Cordaux R."/>
        </authorList>
    </citation>
    <scope>NUCLEOTIDE SEQUENCE [LARGE SCALE GENOMIC DNA]</scope>
    <source>
        <strain evidence="3 4">Av</strain>
    </source>
</reference>
<accession>W8GSL5</accession>
<dbReference type="EMBL" id="CP006932">
    <property type="protein sequence ID" value="AHK22390.1"/>
    <property type="molecule type" value="Genomic_DNA"/>
</dbReference>
<evidence type="ECO:0000256" key="2">
    <source>
        <dbReference type="SAM" id="Phobius"/>
    </source>
</evidence>
<sequence length="122" mass="14720">MEIIKIKLNNFINKYLEIIFTIVWFLFLLILVILIIYMQIDTKDFFSYLISFTIAWFAIYLTIKIGKNSQKTLDNINETVIEIKNLNLEKDQINIKKENQVIKQNRINKIQKENDEYENKLK</sequence>
<name>W8GSL5_9MOLU</name>
<feature type="coiled-coil region" evidence="1">
    <location>
        <begin position="76"/>
        <end position="120"/>
    </location>
</feature>
<dbReference type="Proteomes" id="UP000019450">
    <property type="component" value="Chromosome"/>
</dbReference>
<protein>
    <submittedName>
        <fullName evidence="3">Uncharacterized protein</fullName>
    </submittedName>
</protein>
<organism evidence="3 4">
    <name type="scientific">Candidatus Hepatoplasma crinochetorum Av</name>
    <dbReference type="NCBI Taxonomy" id="1427984"/>
    <lineage>
        <taxon>Bacteria</taxon>
        <taxon>Bacillati</taxon>
        <taxon>Mycoplasmatota</taxon>
        <taxon>Mollicutes</taxon>
        <taxon>Candidatus Hepatoplasmataceae</taxon>
        <taxon>Candidatus Hepatoplasma</taxon>
    </lineage>
</organism>
<keyword evidence="2" id="KW-0812">Transmembrane</keyword>
<evidence type="ECO:0000313" key="4">
    <source>
        <dbReference type="Proteomes" id="UP000019450"/>
    </source>
</evidence>
<proteinExistence type="predicted"/>
<keyword evidence="1" id="KW-0175">Coiled coil</keyword>
<evidence type="ECO:0000313" key="3">
    <source>
        <dbReference type="EMBL" id="AHK22390.1"/>
    </source>
</evidence>
<keyword evidence="2" id="KW-0472">Membrane</keyword>
<keyword evidence="2" id="KW-1133">Transmembrane helix</keyword>
<dbReference type="HOGENOM" id="CLU_2022506_0_0_14"/>
<dbReference type="AlphaFoldDB" id="W8GSL5"/>
<dbReference type="STRING" id="1427984.X271_00284"/>
<dbReference type="RefSeq" id="WP_025208687.1">
    <property type="nucleotide sequence ID" value="NZ_CP006932.1"/>
</dbReference>
<dbReference type="KEGG" id="hcr:X271_00284"/>
<gene>
    <name evidence="3" type="ORF">X271_00284</name>
</gene>
<feature type="transmembrane region" description="Helical" evidence="2">
    <location>
        <begin position="15"/>
        <end position="39"/>
    </location>
</feature>
<keyword evidence="4" id="KW-1185">Reference proteome</keyword>
<evidence type="ECO:0000256" key="1">
    <source>
        <dbReference type="SAM" id="Coils"/>
    </source>
</evidence>
<feature type="transmembrane region" description="Helical" evidence="2">
    <location>
        <begin position="45"/>
        <end position="63"/>
    </location>
</feature>